<dbReference type="EMBL" id="BARS01016771">
    <property type="protein sequence ID" value="GAF90567.1"/>
    <property type="molecule type" value="Genomic_DNA"/>
</dbReference>
<dbReference type="SUPFAM" id="SSF52540">
    <property type="entry name" value="P-loop containing nucleoside triphosphate hydrolases"/>
    <property type="match status" value="1"/>
</dbReference>
<feature type="domain" description="Endonuclease GajA/Old nuclease/RecF-like AAA" evidence="1">
    <location>
        <begin position="167"/>
        <end position="248"/>
    </location>
</feature>
<name>X0TQY8_9ZZZZ</name>
<reference evidence="2" key="1">
    <citation type="journal article" date="2014" name="Front. Microbiol.">
        <title>High frequency of phylogenetically diverse reductive dehalogenase-homologous genes in deep subseafloor sedimentary metagenomes.</title>
        <authorList>
            <person name="Kawai M."/>
            <person name="Futagami T."/>
            <person name="Toyoda A."/>
            <person name="Takaki Y."/>
            <person name="Nishi S."/>
            <person name="Hori S."/>
            <person name="Arai W."/>
            <person name="Tsubouchi T."/>
            <person name="Morono Y."/>
            <person name="Uchiyama I."/>
            <person name="Ito T."/>
            <person name="Fujiyama A."/>
            <person name="Inagaki F."/>
            <person name="Takami H."/>
        </authorList>
    </citation>
    <scope>NUCLEOTIDE SEQUENCE</scope>
    <source>
        <strain evidence="2">Expedition CK06-06</strain>
    </source>
</reference>
<gene>
    <name evidence="2" type="ORF">S01H1_27530</name>
</gene>
<comment type="caution">
    <text evidence="2">The sequence shown here is derived from an EMBL/GenBank/DDBJ whole genome shotgun (WGS) entry which is preliminary data.</text>
</comment>
<feature type="non-terminal residue" evidence="2">
    <location>
        <position position="1"/>
    </location>
</feature>
<evidence type="ECO:0000313" key="2">
    <source>
        <dbReference type="EMBL" id="GAF90567.1"/>
    </source>
</evidence>
<dbReference type="Pfam" id="PF13175">
    <property type="entry name" value="AAA_15"/>
    <property type="match status" value="1"/>
</dbReference>
<organism evidence="2">
    <name type="scientific">marine sediment metagenome</name>
    <dbReference type="NCBI Taxonomy" id="412755"/>
    <lineage>
        <taxon>unclassified sequences</taxon>
        <taxon>metagenomes</taxon>
        <taxon>ecological metagenomes</taxon>
    </lineage>
</organism>
<sequence length="280" mass="32454">KLEYGFGGYDFRLKRKSEKEGKYELSAYPDTFCFQRTRGRAWDLLAPVKCYGFPDRAKVYYQNGGFLADLELSFEQMFSRIYYLGPLREYPKRQYTWAGAQPADMGQRGENAIDALLASRERGEKISRGKGLKRLTIEEYVAWWLRELKLIEDFSVKPITKESNLYQVWVRKAHKSSEVLITDVGFGVSQLLPVLVLCYYVPEGATVLLEQPELHLHPSVQSGLADVFIDVAKNRNVQIILESHSEHLLRRFQRRIAEEKFSNNDTSLYFCDISRGISRL</sequence>
<evidence type="ECO:0000259" key="1">
    <source>
        <dbReference type="Pfam" id="PF13175"/>
    </source>
</evidence>
<dbReference type="InterPro" id="IPR027417">
    <property type="entry name" value="P-loop_NTPase"/>
</dbReference>
<proteinExistence type="predicted"/>
<dbReference type="InterPro" id="IPR041685">
    <property type="entry name" value="AAA_GajA/Old/RecF-like"/>
</dbReference>
<dbReference type="PANTHER" id="PTHR43581:SF2">
    <property type="entry name" value="EXCINUCLEASE ATPASE SUBUNIT"/>
    <property type="match status" value="1"/>
</dbReference>
<feature type="non-terminal residue" evidence="2">
    <location>
        <position position="280"/>
    </location>
</feature>
<dbReference type="InterPro" id="IPR051396">
    <property type="entry name" value="Bact_Antivir_Def_Nuclease"/>
</dbReference>
<dbReference type="AlphaFoldDB" id="X0TQY8"/>
<protein>
    <recommendedName>
        <fullName evidence="1">Endonuclease GajA/Old nuclease/RecF-like AAA domain-containing protein</fullName>
    </recommendedName>
</protein>
<dbReference type="PANTHER" id="PTHR43581">
    <property type="entry name" value="ATP/GTP PHOSPHATASE"/>
    <property type="match status" value="1"/>
</dbReference>
<accession>X0TQY8</accession>